<accession>A0A9I9E9G7</accession>
<evidence type="ECO:0000313" key="1">
    <source>
        <dbReference type="EnsemblPlants" id="MELO3C030664.2.1"/>
    </source>
</evidence>
<dbReference type="Gramene" id="MELO3C030664.2.1">
    <property type="protein sequence ID" value="MELO3C030664.2.1"/>
    <property type="gene ID" value="MELO3C030664.2"/>
</dbReference>
<dbReference type="EnsemblPlants" id="MELO3C030664.2.1">
    <property type="protein sequence ID" value="MELO3C030664.2.1"/>
    <property type="gene ID" value="MELO3C030664.2"/>
</dbReference>
<organism evidence="1">
    <name type="scientific">Cucumis melo</name>
    <name type="common">Muskmelon</name>
    <dbReference type="NCBI Taxonomy" id="3656"/>
    <lineage>
        <taxon>Eukaryota</taxon>
        <taxon>Viridiplantae</taxon>
        <taxon>Streptophyta</taxon>
        <taxon>Embryophyta</taxon>
        <taxon>Tracheophyta</taxon>
        <taxon>Spermatophyta</taxon>
        <taxon>Magnoliopsida</taxon>
        <taxon>eudicotyledons</taxon>
        <taxon>Gunneridae</taxon>
        <taxon>Pentapetalae</taxon>
        <taxon>rosids</taxon>
        <taxon>fabids</taxon>
        <taxon>Cucurbitales</taxon>
        <taxon>Cucurbitaceae</taxon>
        <taxon>Benincaseae</taxon>
        <taxon>Cucumis</taxon>
    </lineage>
</organism>
<reference evidence="1" key="1">
    <citation type="submission" date="2023-03" db="UniProtKB">
        <authorList>
            <consortium name="EnsemblPlants"/>
        </authorList>
    </citation>
    <scope>IDENTIFICATION</scope>
</reference>
<proteinExistence type="predicted"/>
<protein>
    <submittedName>
        <fullName evidence="1">Uncharacterized protein</fullName>
    </submittedName>
</protein>
<sequence>GHSAPTTLLSIEISDDNLPPSVEAATFTLVLRKASALRHPNLKRVDCVCSNRCLSTKLRPPLSHLNEPSRRHDLPFA</sequence>
<name>A0A9I9E9G7_CUCME</name>
<dbReference type="AlphaFoldDB" id="A0A9I9E9G7"/>